<dbReference type="Proteomes" id="UP001141253">
    <property type="component" value="Chromosome 1"/>
</dbReference>
<organism evidence="1 2">
    <name type="scientific">Salix suchowensis</name>
    <dbReference type="NCBI Taxonomy" id="1278906"/>
    <lineage>
        <taxon>Eukaryota</taxon>
        <taxon>Viridiplantae</taxon>
        <taxon>Streptophyta</taxon>
        <taxon>Embryophyta</taxon>
        <taxon>Tracheophyta</taxon>
        <taxon>Spermatophyta</taxon>
        <taxon>Magnoliopsida</taxon>
        <taxon>eudicotyledons</taxon>
        <taxon>Gunneridae</taxon>
        <taxon>Pentapetalae</taxon>
        <taxon>rosids</taxon>
        <taxon>fabids</taxon>
        <taxon>Malpighiales</taxon>
        <taxon>Salicaceae</taxon>
        <taxon>Saliceae</taxon>
        <taxon>Salix</taxon>
    </lineage>
</organism>
<comment type="caution">
    <text evidence="1">The sequence shown here is derived from an EMBL/GenBank/DDBJ whole genome shotgun (WGS) entry which is preliminary data.</text>
</comment>
<dbReference type="EMBL" id="JAPFFI010000005">
    <property type="protein sequence ID" value="KAJ6393344.1"/>
    <property type="molecule type" value="Genomic_DNA"/>
</dbReference>
<evidence type="ECO:0000313" key="1">
    <source>
        <dbReference type="EMBL" id="KAJ6393344.1"/>
    </source>
</evidence>
<proteinExistence type="predicted"/>
<evidence type="ECO:0000313" key="2">
    <source>
        <dbReference type="Proteomes" id="UP001141253"/>
    </source>
</evidence>
<protein>
    <submittedName>
        <fullName evidence="1">Uncharacterized protein</fullName>
    </submittedName>
</protein>
<gene>
    <name evidence="1" type="ORF">OIU77_022749</name>
</gene>
<name>A0ABQ9C349_9ROSI</name>
<keyword evidence="2" id="KW-1185">Reference proteome</keyword>
<sequence>MPCCISDVPFFHYFKQHHRLTVLRLAIFFKVESTDRMARGSSRKPFEHICEQCISCPQLNHRSLSFCLTFSVNFSSFSQV</sequence>
<reference evidence="1" key="2">
    <citation type="journal article" date="2023" name="Int. J. Mol. Sci.">
        <title>De Novo Assembly and Annotation of 11 Diverse Shrub Willow (Salix) Genomes Reveals Novel Gene Organization in Sex-Linked Regions.</title>
        <authorList>
            <person name="Hyden B."/>
            <person name="Feng K."/>
            <person name="Yates T.B."/>
            <person name="Jawdy S."/>
            <person name="Cereghino C."/>
            <person name="Smart L.B."/>
            <person name="Muchero W."/>
        </authorList>
    </citation>
    <scope>NUCLEOTIDE SEQUENCE</scope>
    <source>
        <tissue evidence="1">Shoot tip</tissue>
    </source>
</reference>
<accession>A0ABQ9C349</accession>
<reference evidence="1" key="1">
    <citation type="submission" date="2022-10" db="EMBL/GenBank/DDBJ databases">
        <authorList>
            <person name="Hyden B.L."/>
            <person name="Feng K."/>
            <person name="Yates T."/>
            <person name="Jawdy S."/>
            <person name="Smart L.B."/>
            <person name="Muchero W."/>
        </authorList>
    </citation>
    <scope>NUCLEOTIDE SEQUENCE</scope>
    <source>
        <tissue evidence="1">Shoot tip</tissue>
    </source>
</reference>